<dbReference type="CDD" id="cd11374">
    <property type="entry name" value="CE4_u10"/>
    <property type="match status" value="1"/>
</dbReference>
<dbReference type="InterPro" id="IPR018763">
    <property type="entry name" value="DUF2334"/>
</dbReference>
<evidence type="ECO:0008006" key="3">
    <source>
        <dbReference type="Google" id="ProtNLM"/>
    </source>
</evidence>
<evidence type="ECO:0000313" key="1">
    <source>
        <dbReference type="EMBL" id="MBF5058017.1"/>
    </source>
</evidence>
<dbReference type="Gene3D" id="3.20.20.370">
    <property type="entry name" value="Glycoside hydrolase/deacetylase"/>
    <property type="match status" value="1"/>
</dbReference>
<keyword evidence="2" id="KW-1185">Reference proteome</keyword>
<dbReference type="InterPro" id="IPR011330">
    <property type="entry name" value="Glyco_hydro/deAcase_b/a-brl"/>
</dbReference>
<accession>A0ABS0AV73</accession>
<evidence type="ECO:0000313" key="2">
    <source>
        <dbReference type="Proteomes" id="UP000662703"/>
    </source>
</evidence>
<comment type="caution">
    <text evidence="1">The sequence shown here is derived from an EMBL/GenBank/DDBJ whole genome shotgun (WGS) entry which is preliminary data.</text>
</comment>
<dbReference type="RefSeq" id="WP_194866099.1">
    <property type="nucleotide sequence ID" value="NZ_ARXX01000070.1"/>
</dbReference>
<dbReference type="Pfam" id="PF10096">
    <property type="entry name" value="DUF2334"/>
    <property type="match status" value="1"/>
</dbReference>
<proteinExistence type="predicted"/>
<name>A0ABS0AV73_9GAMM</name>
<dbReference type="Proteomes" id="UP000662703">
    <property type="component" value="Unassembled WGS sequence"/>
</dbReference>
<dbReference type="EMBL" id="ARXX01000070">
    <property type="protein sequence ID" value="MBF5058017.1"/>
    <property type="molecule type" value="Genomic_DNA"/>
</dbReference>
<gene>
    <name evidence="1" type="ORF">Y5W_03311</name>
</gene>
<sequence>MNPIPDRGPAFFLSLHDVAPHSWPLYRAFLAELERPEEGGRLDCTLLAVPDFHHRDMAERHPGFCQDLRERQRAGDELVLHGFYHEDDGPPPRGPGALLRRRVLTHEGEFSALTGGEAARRIRDGLSLFYGQGWRADGFVPPGWVTNEAGRRAIREAGFAYRTDATALYRLPDERRLPLPTVVMSSRSPWRRRLFRALNQLRLWRYQRAPVIRLALHPVDLRHEDSRRFWLDTVRRLRGERRCVTKRRWLLEQAGAAR</sequence>
<organism evidence="1 2">
    <name type="scientific">Alloalcanivorax profundimaris</name>
    <dbReference type="NCBI Taxonomy" id="2735259"/>
    <lineage>
        <taxon>Bacteria</taxon>
        <taxon>Pseudomonadati</taxon>
        <taxon>Pseudomonadota</taxon>
        <taxon>Gammaproteobacteria</taxon>
        <taxon>Oceanospirillales</taxon>
        <taxon>Alcanivoracaceae</taxon>
        <taxon>Alloalcanivorax</taxon>
    </lineage>
</organism>
<reference evidence="1 2" key="1">
    <citation type="submission" date="2012-09" db="EMBL/GenBank/DDBJ databases">
        <title>Genome Sequence of alkane-degrading Bacterium Alcanivorax sp. 521-1.</title>
        <authorList>
            <person name="Lai Q."/>
            <person name="Shao Z."/>
        </authorList>
    </citation>
    <scope>NUCLEOTIDE SEQUENCE [LARGE SCALE GENOMIC DNA]</scope>
    <source>
        <strain evidence="1 2">521-1</strain>
    </source>
</reference>
<protein>
    <recommendedName>
        <fullName evidence="3">DUF2334 domain-containing protein</fullName>
    </recommendedName>
</protein>
<dbReference type="SUPFAM" id="SSF88713">
    <property type="entry name" value="Glycoside hydrolase/deacetylase"/>
    <property type="match status" value="1"/>
</dbReference>